<dbReference type="AlphaFoldDB" id="A0A9W6MB64"/>
<keyword evidence="1" id="KW-0732">Signal</keyword>
<reference evidence="2" key="1">
    <citation type="journal article" date="2014" name="Int. J. Syst. Evol. Microbiol.">
        <title>Complete genome sequence of Corynebacterium casei LMG S-19264T (=DSM 44701T), isolated from a smear-ripened cheese.</title>
        <authorList>
            <consortium name="US DOE Joint Genome Institute (JGI-PGF)"/>
            <person name="Walter F."/>
            <person name="Albersmeier A."/>
            <person name="Kalinowski J."/>
            <person name="Ruckert C."/>
        </authorList>
    </citation>
    <scope>NUCLEOTIDE SEQUENCE</scope>
    <source>
        <strain evidence="2">VKM Ac-2007</strain>
    </source>
</reference>
<feature type="signal peptide" evidence="1">
    <location>
        <begin position="1"/>
        <end position="27"/>
    </location>
</feature>
<protein>
    <recommendedName>
        <fullName evidence="4">Secreted protein</fullName>
    </recommendedName>
</protein>
<evidence type="ECO:0008006" key="4">
    <source>
        <dbReference type="Google" id="ProtNLM"/>
    </source>
</evidence>
<sequence>MPTSTRRTAATLPLLLTLTVTAIPASAATSARTPGPLLREAVAVLPVALEDRTGYKRTSFKHWTDSDRDGCNTREEALIEEAATAPRSSSQAATS</sequence>
<evidence type="ECO:0000313" key="2">
    <source>
        <dbReference type="EMBL" id="GLK07333.1"/>
    </source>
</evidence>
<evidence type="ECO:0000256" key="1">
    <source>
        <dbReference type="SAM" id="SignalP"/>
    </source>
</evidence>
<dbReference type="EMBL" id="BSEV01000001">
    <property type="protein sequence ID" value="GLK07333.1"/>
    <property type="molecule type" value="Genomic_DNA"/>
</dbReference>
<keyword evidence="3" id="KW-1185">Reference proteome</keyword>
<evidence type="ECO:0000313" key="3">
    <source>
        <dbReference type="Proteomes" id="UP001143474"/>
    </source>
</evidence>
<comment type="caution">
    <text evidence="2">The sequence shown here is derived from an EMBL/GenBank/DDBJ whole genome shotgun (WGS) entry which is preliminary data.</text>
</comment>
<dbReference type="RefSeq" id="WP_309298368.1">
    <property type="nucleotide sequence ID" value="NZ_BAAAVD010000006.1"/>
</dbReference>
<dbReference type="Proteomes" id="UP001143474">
    <property type="component" value="Unassembled WGS sequence"/>
</dbReference>
<name>A0A9W6MB64_9ACTN</name>
<gene>
    <name evidence="2" type="ORF">GCM10017600_07380</name>
</gene>
<organism evidence="2 3">
    <name type="scientific">Streptosporangium carneum</name>
    <dbReference type="NCBI Taxonomy" id="47481"/>
    <lineage>
        <taxon>Bacteria</taxon>
        <taxon>Bacillati</taxon>
        <taxon>Actinomycetota</taxon>
        <taxon>Actinomycetes</taxon>
        <taxon>Streptosporangiales</taxon>
        <taxon>Streptosporangiaceae</taxon>
        <taxon>Streptosporangium</taxon>
    </lineage>
</organism>
<accession>A0A9W6MB64</accession>
<proteinExistence type="predicted"/>
<feature type="chain" id="PRO_5040824579" description="Secreted protein" evidence="1">
    <location>
        <begin position="28"/>
        <end position="95"/>
    </location>
</feature>
<reference evidence="2" key="2">
    <citation type="submission" date="2023-01" db="EMBL/GenBank/DDBJ databases">
        <authorList>
            <person name="Sun Q."/>
            <person name="Evtushenko L."/>
        </authorList>
    </citation>
    <scope>NUCLEOTIDE SEQUENCE</scope>
    <source>
        <strain evidence="2">VKM Ac-2007</strain>
    </source>
</reference>